<feature type="region of interest" description="Disordered" evidence="1">
    <location>
        <begin position="72"/>
        <end position="106"/>
    </location>
</feature>
<dbReference type="Proteomes" id="UP001140510">
    <property type="component" value="Unassembled WGS sequence"/>
</dbReference>
<proteinExistence type="predicted"/>
<gene>
    <name evidence="2" type="ORF">N0V91_000551</name>
</gene>
<comment type="caution">
    <text evidence="2">The sequence shown here is derived from an EMBL/GenBank/DDBJ whole genome shotgun (WGS) entry which is preliminary data.</text>
</comment>
<evidence type="ECO:0000313" key="3">
    <source>
        <dbReference type="Proteomes" id="UP001140510"/>
    </source>
</evidence>
<feature type="compositionally biased region" description="Pro residues" evidence="1">
    <location>
        <begin position="77"/>
        <end position="86"/>
    </location>
</feature>
<dbReference type="EMBL" id="JAPEVA010000002">
    <property type="protein sequence ID" value="KAJ4412789.1"/>
    <property type="molecule type" value="Genomic_DNA"/>
</dbReference>
<name>A0A9W8ZMP1_9PLEO</name>
<dbReference type="AlphaFoldDB" id="A0A9W8ZMP1"/>
<dbReference type="OrthoDB" id="5405791at2759"/>
<accession>A0A9W8ZMP1</accession>
<organism evidence="2 3">
    <name type="scientific">Didymella pomorum</name>
    <dbReference type="NCBI Taxonomy" id="749634"/>
    <lineage>
        <taxon>Eukaryota</taxon>
        <taxon>Fungi</taxon>
        <taxon>Dikarya</taxon>
        <taxon>Ascomycota</taxon>
        <taxon>Pezizomycotina</taxon>
        <taxon>Dothideomycetes</taxon>
        <taxon>Pleosporomycetidae</taxon>
        <taxon>Pleosporales</taxon>
        <taxon>Pleosporineae</taxon>
        <taxon>Didymellaceae</taxon>
        <taxon>Didymella</taxon>
    </lineage>
</organism>
<protein>
    <submittedName>
        <fullName evidence="2">Uncharacterized protein</fullName>
    </submittedName>
</protein>
<keyword evidence="3" id="KW-1185">Reference proteome</keyword>
<evidence type="ECO:0000256" key="1">
    <source>
        <dbReference type="SAM" id="MobiDB-lite"/>
    </source>
</evidence>
<sequence>MPPRASLTGSFSVSDENNVVVCPLRNHDNSACRKRCTGEKRYRSMQEHIRRAHPEHYISKLPATEESFTLMVNTPPQERPPPPPQPTSSVAGPQGWCPCLPTSSGD</sequence>
<reference evidence="2" key="1">
    <citation type="submission" date="2022-10" db="EMBL/GenBank/DDBJ databases">
        <title>Tapping the CABI collections for fungal endophytes: first genome assemblies for Collariella, Neodidymelliopsis, Ascochyta clinopodiicola, Didymella pomorum, Didymosphaeria variabile, Neocosmospora piperis and Neocucurbitaria cava.</title>
        <authorList>
            <person name="Hill R."/>
        </authorList>
    </citation>
    <scope>NUCLEOTIDE SEQUENCE</scope>
    <source>
        <strain evidence="2">IMI 355091</strain>
    </source>
</reference>
<evidence type="ECO:0000313" key="2">
    <source>
        <dbReference type="EMBL" id="KAJ4412789.1"/>
    </source>
</evidence>